<dbReference type="InterPro" id="IPR001789">
    <property type="entry name" value="Sig_transdc_resp-reg_receiver"/>
</dbReference>
<feature type="domain" description="Histidine kinase" evidence="7">
    <location>
        <begin position="499"/>
        <end position="754"/>
    </location>
</feature>
<dbReference type="GO" id="GO:0009927">
    <property type="term" value="F:histidine phosphotransfer kinase activity"/>
    <property type="evidence" value="ECO:0007669"/>
    <property type="project" value="TreeGrafter"/>
</dbReference>
<evidence type="ECO:0000256" key="2">
    <source>
        <dbReference type="ARBA" id="ARBA00012438"/>
    </source>
</evidence>
<reference evidence="9" key="1">
    <citation type="journal article" date="2003" name="J. Mol. Evol.">
        <title>Comparisons of two large phaeoviral genomes and evolutionary implications.</title>
        <authorList>
            <person name="Delaroque N."/>
            <person name="Boland W."/>
            <person name="Muller D.G."/>
            <person name="Knippers R."/>
        </authorList>
    </citation>
    <scope>NUCLEOTIDE SEQUENCE</scope>
    <source>
        <strain evidence="9">FirrV-1</strain>
    </source>
</reference>
<sequence length="923" mass="103840">MDSCDRINLYRTNAIQRVGSLVITRATNGRVTHVSNNFSDIEWTAFDTPEEFVGKDFREIFTNKKIWRAVCAIQMQTSSCTHNNYRSKTGMVATDMACTVICRNTHTLFEFVSRDLSDSFLVGPKNAFCVETIAEIEKSADIVQAGAAAIVAIMDFAPYTRGMVYRFLEDWSGEVIYEKKTQDSHKSFAGLRFPASDIPVPARKAYIDERVRIVSDVTEEPVAITGDSATIDLKFCHMRACSPPHLHYLKNIGVRSSLSVAIVVDNMLFVTLGASTGQYERSIPDIQNRIIYELVSRTLSLCVRTFDLEKKRNDQANMRTIVNLSSKFSTMESFVRVSHDKILQVFNAQCILVREGMRKPVGINTFRLKKDDTELLAELAKKHNNTKIVTGHLSPENHQFFSIMWEKTHVVVIKTADRKKVKWAGDPDAKKIVNGKLVPRNSFDVHESFELIKPTKSDMDILIQFSDMIKCFFQREMLSKFQSRSTDTTTEDEKEFFAQMSHELRTPFHGIFSAIQILLEEPDIPRDERMKILELAYSSGESMMTILNDILKTEKMNSNKSKTVLDAVTIDDILSTIGSSLSLFAQKNKVIFEMTSSVKNNFNCVLDLKRLRHVTNNLINNSIKCTQPGGNVSVKVDLSDTLKQVVESLESFRSTYENHTSTDILDANTDSHATDSRKWMIVMVTDTGCGMNRERMKKLLTKPYDIPSTNTRHEGTGLGLYISSVQCREMGGYLTLNSTKGVGTMACVIVPVLVRLCTERPTVTPSPKKTQTTVRRSLIKERTWMVADDNRVNRCLLLHMIKTEHIKAQIPVPEILEADDGLTAVDLFKGHFAKGKAVHVIIIDYHMAGMDGVSATEQIRNLEAKYITSAENTAETNTSAVIYGCTADVTEKTRAKLLLSGMNGVWEKPIPKIALSDLLFSLA</sequence>
<evidence type="ECO:0000256" key="3">
    <source>
        <dbReference type="ARBA" id="ARBA00022553"/>
    </source>
</evidence>
<dbReference type="EC" id="2.7.13.3" evidence="2"/>
<protein>
    <recommendedName>
        <fullName evidence="2">histidine kinase</fullName>
        <ecNumber evidence="2">2.7.13.3</ecNumber>
    </recommendedName>
</protein>
<dbReference type="GeneID" id="41332260"/>
<dbReference type="EMBL" id="AY225140">
    <property type="protein sequence ID" value="AAR26962.1"/>
    <property type="molecule type" value="Genomic_DNA"/>
</dbReference>
<dbReference type="SMART" id="SM00448">
    <property type="entry name" value="REC"/>
    <property type="match status" value="1"/>
</dbReference>
<keyword evidence="4" id="KW-0808">Transferase</keyword>
<feature type="domain" description="Phytochrome chromophore attachment site" evidence="6">
    <location>
        <begin position="141"/>
        <end position="297"/>
    </location>
</feature>
<keyword evidence="3" id="KW-0597">Phosphoprotein</keyword>
<dbReference type="Pfam" id="PF02518">
    <property type="entry name" value="HATPase_c"/>
    <property type="match status" value="1"/>
</dbReference>
<evidence type="ECO:0000313" key="9">
    <source>
        <dbReference type="EMBL" id="AAR26962.1"/>
    </source>
</evidence>
<dbReference type="InterPro" id="IPR036097">
    <property type="entry name" value="HisK_dim/P_sf"/>
</dbReference>
<evidence type="ECO:0000256" key="5">
    <source>
        <dbReference type="ARBA" id="ARBA00022777"/>
    </source>
</evidence>
<dbReference type="InterPro" id="IPR016132">
    <property type="entry name" value="Phyto_chromo_attachment"/>
</dbReference>
<reference evidence="9" key="2">
    <citation type="submission" date="2003-01" db="EMBL/GenBank/DDBJ databases">
        <title>Partial Nucleotide Sequence of the Feldmannia irregularis Virus FirrV-1 Genome: On the Evolution of Large Phaeoviral Genomes.</title>
        <authorList>
            <person name="Delaroque N."/>
            <person name="Knippers R."/>
            <person name="Mueller D.G."/>
            <person name="Boland W."/>
        </authorList>
    </citation>
    <scope>NUCLEOTIDE SEQUENCE</scope>
    <source>
        <strain evidence="9">FirrV-1</strain>
    </source>
</reference>
<evidence type="ECO:0000259" key="6">
    <source>
        <dbReference type="PROSITE" id="PS50046"/>
    </source>
</evidence>
<dbReference type="InterPro" id="IPR011006">
    <property type="entry name" value="CheY-like_superfamily"/>
</dbReference>
<dbReference type="InterPro" id="IPR036890">
    <property type="entry name" value="HATPase_C_sf"/>
</dbReference>
<dbReference type="CDD" id="cd00082">
    <property type="entry name" value="HisKA"/>
    <property type="match status" value="1"/>
</dbReference>
<dbReference type="InterPro" id="IPR029016">
    <property type="entry name" value="GAF-like_dom_sf"/>
</dbReference>
<evidence type="ECO:0000256" key="4">
    <source>
        <dbReference type="ARBA" id="ARBA00022679"/>
    </source>
</evidence>
<evidence type="ECO:0000259" key="8">
    <source>
        <dbReference type="PROSITE" id="PS50110"/>
    </source>
</evidence>
<dbReference type="InterPro" id="IPR043150">
    <property type="entry name" value="Phytochrome_PHY_sf"/>
</dbReference>
<dbReference type="InterPro" id="IPR003594">
    <property type="entry name" value="HATPase_dom"/>
</dbReference>
<dbReference type="CDD" id="cd17546">
    <property type="entry name" value="REC_hyHK_CKI1_RcsC-like"/>
    <property type="match status" value="1"/>
</dbReference>
<evidence type="ECO:0000256" key="1">
    <source>
        <dbReference type="ARBA" id="ARBA00000085"/>
    </source>
</evidence>
<dbReference type="PROSITE" id="PS50046">
    <property type="entry name" value="PHYTOCHROME_2"/>
    <property type="match status" value="1"/>
</dbReference>
<dbReference type="InterPro" id="IPR035965">
    <property type="entry name" value="PAS-like_dom_sf"/>
</dbReference>
<dbReference type="PROSITE" id="PS50110">
    <property type="entry name" value="RESPONSE_REGULATORY"/>
    <property type="match status" value="1"/>
</dbReference>
<dbReference type="SUPFAM" id="SSF55874">
    <property type="entry name" value="ATPase domain of HSP90 chaperone/DNA topoisomerase II/histidine kinase"/>
    <property type="match status" value="1"/>
</dbReference>
<dbReference type="RefSeq" id="YP_009665610.1">
    <property type="nucleotide sequence ID" value="NC_043251.1"/>
</dbReference>
<dbReference type="InterPro" id="IPR003661">
    <property type="entry name" value="HisK_dim/P_dom"/>
</dbReference>
<keyword evidence="5" id="KW-0418">Kinase</keyword>
<name>Q6XLU9_9PHYC</name>
<dbReference type="Gene3D" id="1.10.287.130">
    <property type="match status" value="1"/>
</dbReference>
<dbReference type="InterPro" id="IPR004358">
    <property type="entry name" value="Sig_transdc_His_kin-like_C"/>
</dbReference>
<accession>Q6XLU9</accession>
<dbReference type="SMART" id="SM00387">
    <property type="entry name" value="HATPase_c"/>
    <property type="match status" value="1"/>
</dbReference>
<dbReference type="GO" id="GO:0000155">
    <property type="term" value="F:phosphorelay sensor kinase activity"/>
    <property type="evidence" value="ECO:0007669"/>
    <property type="project" value="InterPro"/>
</dbReference>
<dbReference type="PANTHER" id="PTHR43047">
    <property type="entry name" value="TWO-COMPONENT HISTIDINE PROTEIN KINASE"/>
    <property type="match status" value="1"/>
</dbReference>
<dbReference type="SUPFAM" id="SSF52172">
    <property type="entry name" value="CheY-like"/>
    <property type="match status" value="1"/>
</dbReference>
<organism evidence="9">
    <name type="scientific">Feldmannia irregularis virus a</name>
    <dbReference type="NCBI Taxonomy" id="231992"/>
    <lineage>
        <taxon>Viruses</taxon>
        <taxon>Varidnaviria</taxon>
        <taxon>Bamfordvirae</taxon>
        <taxon>Nucleocytoviricota</taxon>
        <taxon>Megaviricetes</taxon>
        <taxon>Algavirales</taxon>
        <taxon>Phycodnaviridae</taxon>
        <taxon>Phaeovirus</taxon>
        <taxon>Phaeovirus irregularis</taxon>
    </lineage>
</organism>
<dbReference type="GO" id="GO:0005886">
    <property type="term" value="C:plasma membrane"/>
    <property type="evidence" value="ECO:0007669"/>
    <property type="project" value="TreeGrafter"/>
</dbReference>
<dbReference type="SMART" id="SM00388">
    <property type="entry name" value="HisKA"/>
    <property type="match status" value="1"/>
</dbReference>
<dbReference type="SUPFAM" id="SSF47384">
    <property type="entry name" value="Homodimeric domain of signal transducing histidine kinase"/>
    <property type="match status" value="1"/>
</dbReference>
<dbReference type="KEGG" id="vg:41332260"/>
<dbReference type="Pfam" id="PF00512">
    <property type="entry name" value="HisKA"/>
    <property type="match status" value="1"/>
</dbReference>
<feature type="domain" description="Response regulatory" evidence="8">
    <location>
        <begin position="783"/>
        <end position="923"/>
    </location>
</feature>
<dbReference type="SUPFAM" id="SSF55785">
    <property type="entry name" value="PYP-like sensor domain (PAS domain)"/>
    <property type="match status" value="1"/>
</dbReference>
<dbReference type="InterPro" id="IPR005467">
    <property type="entry name" value="His_kinase_dom"/>
</dbReference>
<dbReference type="Gene3D" id="3.40.50.2300">
    <property type="match status" value="1"/>
</dbReference>
<comment type="catalytic activity">
    <reaction evidence="1">
        <text>ATP + protein L-histidine = ADP + protein N-phospho-L-histidine.</text>
        <dbReference type="EC" id="2.7.13.3"/>
    </reaction>
</comment>
<dbReference type="PROSITE" id="PS50109">
    <property type="entry name" value="HIS_KIN"/>
    <property type="match status" value="1"/>
</dbReference>
<dbReference type="Gene3D" id="3.30.450.40">
    <property type="match status" value="1"/>
</dbReference>
<dbReference type="Gene3D" id="3.30.450.270">
    <property type="match status" value="1"/>
</dbReference>
<dbReference type="PRINTS" id="PR00344">
    <property type="entry name" value="BCTRLSENSOR"/>
</dbReference>
<evidence type="ECO:0000259" key="7">
    <source>
        <dbReference type="PROSITE" id="PS50109"/>
    </source>
</evidence>
<dbReference type="PANTHER" id="PTHR43047:SF72">
    <property type="entry name" value="OSMOSENSING HISTIDINE PROTEIN KINASE SLN1"/>
    <property type="match status" value="1"/>
</dbReference>
<dbReference type="SUPFAM" id="SSF55781">
    <property type="entry name" value="GAF domain-like"/>
    <property type="match status" value="2"/>
</dbReference>
<dbReference type="Gene3D" id="3.30.450.20">
    <property type="entry name" value="PAS domain"/>
    <property type="match status" value="1"/>
</dbReference>
<dbReference type="Gene3D" id="3.30.565.10">
    <property type="entry name" value="Histidine kinase-like ATPase, C-terminal domain"/>
    <property type="match status" value="1"/>
</dbReference>
<proteinExistence type="predicted"/>